<sequence>MITQRVKRTLVSTTIGLAIATGGLATTSAAEAADTGHTKISCSAVKIRKAPSKTATVVGIGYRGDKVAYDQ</sequence>
<dbReference type="EMBL" id="JARWBG010000015">
    <property type="protein sequence ID" value="MDH2390113.1"/>
    <property type="molecule type" value="Genomic_DNA"/>
</dbReference>
<proteinExistence type="predicted"/>
<evidence type="ECO:0000256" key="1">
    <source>
        <dbReference type="SAM" id="SignalP"/>
    </source>
</evidence>
<keyword evidence="3" id="KW-1185">Reference proteome</keyword>
<dbReference type="RefSeq" id="WP_279928542.1">
    <property type="nucleotide sequence ID" value="NZ_JARWBG010000015.1"/>
</dbReference>
<comment type="caution">
    <text evidence="2">The sequence shown here is derived from an EMBL/GenBank/DDBJ whole genome shotgun (WGS) entry which is preliminary data.</text>
</comment>
<keyword evidence="1" id="KW-0732">Signal</keyword>
<reference evidence="2 3" key="1">
    <citation type="submission" date="2023-04" db="EMBL/GenBank/DDBJ databases">
        <title>Streptomyces chengmaiensis sp. nov. isolated from the stem of mangrove plant in Hainan.</title>
        <authorList>
            <person name="Huang X."/>
            <person name="Zhou S."/>
            <person name="Chu X."/>
            <person name="Xie Y."/>
            <person name="Lin Y."/>
        </authorList>
    </citation>
    <scope>NUCLEOTIDE SEQUENCE [LARGE SCALE GENOMIC DNA]</scope>
    <source>
        <strain evidence="2 3">HNM0663</strain>
    </source>
</reference>
<evidence type="ECO:0000313" key="2">
    <source>
        <dbReference type="EMBL" id="MDH2390113.1"/>
    </source>
</evidence>
<gene>
    <name evidence="2" type="ORF">QCN29_15190</name>
</gene>
<protein>
    <submittedName>
        <fullName evidence="2">Uncharacterized protein</fullName>
    </submittedName>
</protein>
<organism evidence="2 3">
    <name type="scientific">Streptomyces chengmaiensis</name>
    <dbReference type="NCBI Taxonomy" id="3040919"/>
    <lineage>
        <taxon>Bacteria</taxon>
        <taxon>Bacillati</taxon>
        <taxon>Actinomycetota</taxon>
        <taxon>Actinomycetes</taxon>
        <taxon>Kitasatosporales</taxon>
        <taxon>Streptomycetaceae</taxon>
        <taxon>Streptomyces</taxon>
    </lineage>
</organism>
<dbReference type="Proteomes" id="UP001223144">
    <property type="component" value="Unassembled WGS sequence"/>
</dbReference>
<accession>A0ABT6HN50</accession>
<name>A0ABT6HN50_9ACTN</name>
<evidence type="ECO:0000313" key="3">
    <source>
        <dbReference type="Proteomes" id="UP001223144"/>
    </source>
</evidence>
<feature type="signal peptide" evidence="1">
    <location>
        <begin position="1"/>
        <end position="32"/>
    </location>
</feature>
<feature type="chain" id="PRO_5045054220" evidence="1">
    <location>
        <begin position="33"/>
        <end position="71"/>
    </location>
</feature>